<feature type="compositionally biased region" description="Low complexity" evidence="1">
    <location>
        <begin position="436"/>
        <end position="448"/>
    </location>
</feature>
<feature type="region of interest" description="Disordered" evidence="1">
    <location>
        <begin position="629"/>
        <end position="660"/>
    </location>
</feature>
<accession>A0ABQ7E0N3</accession>
<dbReference type="Proteomes" id="UP000266723">
    <property type="component" value="Unassembled WGS sequence"/>
</dbReference>
<feature type="compositionally biased region" description="Basic and acidic residues" evidence="1">
    <location>
        <begin position="635"/>
        <end position="650"/>
    </location>
</feature>
<proteinExistence type="predicted"/>
<comment type="caution">
    <text evidence="2">The sequence shown here is derived from an EMBL/GenBank/DDBJ whole genome shotgun (WGS) entry which is preliminary data.</text>
</comment>
<feature type="region of interest" description="Disordered" evidence="1">
    <location>
        <begin position="424"/>
        <end position="449"/>
    </location>
</feature>
<name>A0ABQ7E0N3_BRACR</name>
<dbReference type="EMBL" id="QGKV02000299">
    <property type="protein sequence ID" value="KAF3590652.1"/>
    <property type="molecule type" value="Genomic_DNA"/>
</dbReference>
<keyword evidence="3" id="KW-1185">Reference proteome</keyword>
<sequence length="660" mass="73218">MQNLTSVNFISFKGEQRSIRPNLVTISLLSVKAGNVTKVTEFLVVDRPASYNVIMGTPLLSSMLAIPSTYHLCLKFPTPNGIEEMARLELYRVIHARVGDLAGSFFLLTRLLSRFFLPSASEMRTESGPDSSSIGSRVRSNRLRVVPTESMDSSDSSLDLTVAVKNPKVLITRNTSSAEGSQYPPIDPPSVIRAEEVAIWRKKYNLPDDVVIRAPEPGEVVSDFGVDEVPVYEGYFASGFRDHVPSLIPKNLGDIYGFVIGVAEVLFSYSVVPLNSADWRYYLHPLSKEPPVREVPKKERKKLLAFEGNWTEKFAFSHLLDFSATWQLEDLPRVDYSSGRDTIEQVSKLPLECRQVSFLVSEAALKRCSVWGEMSGSKGDEALAEYKKALEVMSAKKAAPKQAISTEDDEVQFIGSNKRRAGAAAAPSSYKKKSKVSGSSPKDSPSVPYDWTTVLNNLNTKVFPSTPVLLASEEDSSTAIRSLQGDLLEVASQLHYLGERMESAVSTKVEMDNLTSQLRKEKDAALAKDKEIKELKLKVKNQEEAGELAATENTSLWSQLKEREEELIDLKDTAATFDVDKTMAVNGAKVVARWELMREWLNGQTDSWDPVTTLEQHKMVKITEAEFLGLPPPSFEHEPKIPGGEEKKTPEPPADDPPPN</sequence>
<organism evidence="2 3">
    <name type="scientific">Brassica cretica</name>
    <name type="common">Mustard</name>
    <dbReference type="NCBI Taxonomy" id="69181"/>
    <lineage>
        <taxon>Eukaryota</taxon>
        <taxon>Viridiplantae</taxon>
        <taxon>Streptophyta</taxon>
        <taxon>Embryophyta</taxon>
        <taxon>Tracheophyta</taxon>
        <taxon>Spermatophyta</taxon>
        <taxon>Magnoliopsida</taxon>
        <taxon>eudicotyledons</taxon>
        <taxon>Gunneridae</taxon>
        <taxon>Pentapetalae</taxon>
        <taxon>rosids</taxon>
        <taxon>malvids</taxon>
        <taxon>Brassicales</taxon>
        <taxon>Brassicaceae</taxon>
        <taxon>Brassiceae</taxon>
        <taxon>Brassica</taxon>
    </lineage>
</organism>
<reference evidence="2 3" key="1">
    <citation type="journal article" date="2020" name="BMC Genomics">
        <title>Intraspecific diversification of the crop wild relative Brassica cretica Lam. using demographic model selection.</title>
        <authorList>
            <person name="Kioukis A."/>
            <person name="Michalopoulou V.A."/>
            <person name="Briers L."/>
            <person name="Pirintsos S."/>
            <person name="Studholme D.J."/>
            <person name="Pavlidis P."/>
            <person name="Sarris P.F."/>
        </authorList>
    </citation>
    <scope>NUCLEOTIDE SEQUENCE [LARGE SCALE GENOMIC DNA]</scope>
    <source>
        <strain evidence="3">cv. PFS-1207/04</strain>
    </source>
</reference>
<dbReference type="PANTHER" id="PTHR33240">
    <property type="entry name" value="OS08G0508500 PROTEIN"/>
    <property type="match status" value="1"/>
</dbReference>
<dbReference type="PANTHER" id="PTHR33240:SF8">
    <property type="entry name" value="OS03G0439900 PROTEIN"/>
    <property type="match status" value="1"/>
</dbReference>
<feature type="compositionally biased region" description="Pro residues" evidence="1">
    <location>
        <begin position="651"/>
        <end position="660"/>
    </location>
</feature>
<evidence type="ECO:0000256" key="1">
    <source>
        <dbReference type="SAM" id="MobiDB-lite"/>
    </source>
</evidence>
<evidence type="ECO:0000313" key="2">
    <source>
        <dbReference type="EMBL" id="KAF3590652.1"/>
    </source>
</evidence>
<gene>
    <name evidence="2" type="ORF">DY000_02022308</name>
</gene>
<evidence type="ECO:0000313" key="3">
    <source>
        <dbReference type="Proteomes" id="UP000266723"/>
    </source>
</evidence>
<protein>
    <submittedName>
        <fullName evidence="2">Uncharacterized protein</fullName>
    </submittedName>
</protein>